<dbReference type="EMBL" id="SMLL01000008">
    <property type="protein sequence ID" value="TFY96889.1"/>
    <property type="molecule type" value="Genomic_DNA"/>
</dbReference>
<sequence>MMSSRTSDGEPVRLLLRHGLRLAGLLMAAAAAFPVHGQVYDMVDLATLSEGTTLVVRGPNVAGTAVGGGRLVQGGRMRAAREGLLFQPGTSQIVQGLEQSDFTTVFGLNDLGDLVGSANGATAVRAFAVARDGSVAELPPLPGDSASMAFAISNSGQVVGYSSGSGGERAVSWLGGTATVLPAPASTSSRAVSVNARGDVAGFIATPQGRRPVLWHGGAPAQELPLLPGYAAGEATHVNARGDTVGACLHANGGRRATFWPAEGGQPVELATLPGHTLSQALGSNDAGQVVGFSSGHHEMRAVLWSRAAGLQDLNTLVPPSRVMLTRAVGINNAGMIIALGSDRQASDGHTEHVHEHEHELPVRVFLLTRRGG</sequence>
<keyword evidence="2" id="KW-1185">Reference proteome</keyword>
<protein>
    <recommendedName>
        <fullName evidence="3">HAF repeat-containing protein</fullName>
    </recommendedName>
</protein>
<comment type="caution">
    <text evidence="1">The sequence shown here is derived from an EMBL/GenBank/DDBJ whole genome shotgun (WGS) entry which is preliminary data.</text>
</comment>
<evidence type="ECO:0008006" key="3">
    <source>
        <dbReference type="Google" id="ProtNLM"/>
    </source>
</evidence>
<evidence type="ECO:0000313" key="1">
    <source>
        <dbReference type="EMBL" id="TFY96889.1"/>
    </source>
</evidence>
<gene>
    <name evidence="1" type="ORF">EZ242_19645</name>
</gene>
<dbReference type="Proteomes" id="UP000297564">
    <property type="component" value="Unassembled WGS sequence"/>
</dbReference>
<dbReference type="OrthoDB" id="8902539at2"/>
<evidence type="ECO:0000313" key="2">
    <source>
        <dbReference type="Proteomes" id="UP000297564"/>
    </source>
</evidence>
<proteinExistence type="predicted"/>
<name>A0A4Z0BES7_9BURK</name>
<accession>A0A4Z0BES7</accession>
<reference evidence="1 2" key="1">
    <citation type="submission" date="2019-03" db="EMBL/GenBank/DDBJ databases">
        <title>Ramlibacter rhizophilus CCTCC AB2015357, whole genome shotgun sequence.</title>
        <authorList>
            <person name="Zhang X."/>
            <person name="Feng G."/>
            <person name="Zhu H."/>
        </authorList>
    </citation>
    <scope>NUCLEOTIDE SEQUENCE [LARGE SCALE GENOMIC DNA]</scope>
    <source>
        <strain evidence="1 2">CCTCC AB2015357</strain>
    </source>
</reference>
<organism evidence="1 2">
    <name type="scientific">Ramlibacter rhizophilus</name>
    <dbReference type="NCBI Taxonomy" id="1781167"/>
    <lineage>
        <taxon>Bacteria</taxon>
        <taxon>Pseudomonadati</taxon>
        <taxon>Pseudomonadota</taxon>
        <taxon>Betaproteobacteria</taxon>
        <taxon>Burkholderiales</taxon>
        <taxon>Comamonadaceae</taxon>
        <taxon>Ramlibacter</taxon>
    </lineage>
</organism>
<dbReference type="AlphaFoldDB" id="A0A4Z0BES7"/>